<proteinExistence type="predicted"/>
<gene>
    <name evidence="3" type="ORF">GCM10011360_06180</name>
</gene>
<protein>
    <recommendedName>
        <fullName evidence="5">Secreted protein</fullName>
    </recommendedName>
</protein>
<comment type="caution">
    <text evidence="3">The sequence shown here is derived from an EMBL/GenBank/DDBJ whole genome shotgun (WGS) entry which is preliminary data.</text>
</comment>
<keyword evidence="4" id="KW-1185">Reference proteome</keyword>
<evidence type="ECO:0000256" key="1">
    <source>
        <dbReference type="SAM" id="Phobius"/>
    </source>
</evidence>
<evidence type="ECO:0000256" key="2">
    <source>
        <dbReference type="SAM" id="SignalP"/>
    </source>
</evidence>
<dbReference type="RefSeq" id="WP_188476158.1">
    <property type="nucleotide sequence ID" value="NZ_BMFJ01000001.1"/>
</dbReference>
<keyword evidence="1" id="KW-1133">Transmembrane helix</keyword>
<dbReference type="EMBL" id="BMFJ01000001">
    <property type="protein sequence ID" value="GGE20239.1"/>
    <property type="molecule type" value="Genomic_DNA"/>
</dbReference>
<keyword evidence="1" id="KW-0812">Transmembrane</keyword>
<evidence type="ECO:0000313" key="4">
    <source>
        <dbReference type="Proteomes" id="UP000612855"/>
    </source>
</evidence>
<keyword evidence="1" id="KW-0472">Membrane</keyword>
<dbReference type="AlphaFoldDB" id="A0A916ZZE9"/>
<sequence length="204" mass="21659">MFSLRRMAMLAVAVLALSPAPTLATTYHDVTEGQQITLDVGETTVSGTLSLSCPTGQLYPSGNFLYHCSAGSSGPKSMSVGFVNPTGLEVTAISVTITNVANTSTFTPLLNFMLSQDGLSPLQMAPTLPQPPLPYPTLPIRTEFRLYAAIASQYAGRQVDELSFDFVYTLQVGPVGTVPLPAGALLLGSVLPLLGWMRSRRLHG</sequence>
<feature type="chain" id="PRO_5037711062" description="Secreted protein" evidence="2">
    <location>
        <begin position="25"/>
        <end position="204"/>
    </location>
</feature>
<dbReference type="Proteomes" id="UP000612855">
    <property type="component" value="Unassembled WGS sequence"/>
</dbReference>
<accession>A0A916ZZE9</accession>
<evidence type="ECO:0000313" key="3">
    <source>
        <dbReference type="EMBL" id="GGE20239.1"/>
    </source>
</evidence>
<keyword evidence="2" id="KW-0732">Signal</keyword>
<name>A0A916ZZE9_9RHOB</name>
<organism evidence="3 4">
    <name type="scientific">Primorskyibacter flagellatus</name>
    <dbReference type="NCBI Taxonomy" id="1387277"/>
    <lineage>
        <taxon>Bacteria</taxon>
        <taxon>Pseudomonadati</taxon>
        <taxon>Pseudomonadota</taxon>
        <taxon>Alphaproteobacteria</taxon>
        <taxon>Rhodobacterales</taxon>
        <taxon>Roseobacteraceae</taxon>
        <taxon>Primorskyibacter</taxon>
    </lineage>
</organism>
<evidence type="ECO:0008006" key="5">
    <source>
        <dbReference type="Google" id="ProtNLM"/>
    </source>
</evidence>
<feature type="transmembrane region" description="Helical" evidence="1">
    <location>
        <begin position="178"/>
        <end position="197"/>
    </location>
</feature>
<reference evidence="4" key="1">
    <citation type="journal article" date="2019" name="Int. J. Syst. Evol. Microbiol.">
        <title>The Global Catalogue of Microorganisms (GCM) 10K type strain sequencing project: providing services to taxonomists for standard genome sequencing and annotation.</title>
        <authorList>
            <consortium name="The Broad Institute Genomics Platform"/>
            <consortium name="The Broad Institute Genome Sequencing Center for Infectious Disease"/>
            <person name="Wu L."/>
            <person name="Ma J."/>
        </authorList>
    </citation>
    <scope>NUCLEOTIDE SEQUENCE [LARGE SCALE GENOMIC DNA]</scope>
    <source>
        <strain evidence="4">CGMCC 1.12664</strain>
    </source>
</reference>
<feature type="signal peptide" evidence="2">
    <location>
        <begin position="1"/>
        <end position="24"/>
    </location>
</feature>